<sequence length="103" mass="11962">MDLIHKSHMGMVKYKQRGREVFFWPSVDAEIEQKVQNCQVCATVQKGQPQEPLNYKNFLRFPFSEIAANILGFQPQRFLITVDMYSTFIQVSKLNSLRSNCGD</sequence>
<protein>
    <submittedName>
        <fullName evidence="2">Integrase core domain</fullName>
    </submittedName>
</protein>
<dbReference type="AlphaFoldDB" id="A0AAV4FNK2"/>
<dbReference type="PANTHER" id="PTHR37984:SF5">
    <property type="entry name" value="PROTEIN NYNRIN-LIKE"/>
    <property type="match status" value="1"/>
</dbReference>
<keyword evidence="3" id="KW-1185">Reference proteome</keyword>
<evidence type="ECO:0000313" key="2">
    <source>
        <dbReference type="EMBL" id="GFR74867.1"/>
    </source>
</evidence>
<dbReference type="Proteomes" id="UP000762676">
    <property type="component" value="Unassembled WGS sequence"/>
</dbReference>
<dbReference type="InterPro" id="IPR050951">
    <property type="entry name" value="Retrovirus_Pol_polyprotein"/>
</dbReference>
<evidence type="ECO:0000313" key="3">
    <source>
        <dbReference type="Proteomes" id="UP000762676"/>
    </source>
</evidence>
<organism evidence="2 3">
    <name type="scientific">Elysia marginata</name>
    <dbReference type="NCBI Taxonomy" id="1093978"/>
    <lineage>
        <taxon>Eukaryota</taxon>
        <taxon>Metazoa</taxon>
        <taxon>Spiralia</taxon>
        <taxon>Lophotrochozoa</taxon>
        <taxon>Mollusca</taxon>
        <taxon>Gastropoda</taxon>
        <taxon>Heterobranchia</taxon>
        <taxon>Euthyneura</taxon>
        <taxon>Panpulmonata</taxon>
        <taxon>Sacoglossa</taxon>
        <taxon>Placobranchoidea</taxon>
        <taxon>Plakobranchidae</taxon>
        <taxon>Elysia</taxon>
    </lineage>
</organism>
<dbReference type="InterPro" id="IPR041588">
    <property type="entry name" value="Integrase_H2C2"/>
</dbReference>
<reference evidence="2 3" key="1">
    <citation type="journal article" date="2021" name="Elife">
        <title>Chloroplast acquisition without the gene transfer in kleptoplastic sea slugs, Plakobranchus ocellatus.</title>
        <authorList>
            <person name="Maeda T."/>
            <person name="Takahashi S."/>
            <person name="Yoshida T."/>
            <person name="Shimamura S."/>
            <person name="Takaki Y."/>
            <person name="Nagai Y."/>
            <person name="Toyoda A."/>
            <person name="Suzuki Y."/>
            <person name="Arimoto A."/>
            <person name="Ishii H."/>
            <person name="Satoh N."/>
            <person name="Nishiyama T."/>
            <person name="Hasebe M."/>
            <person name="Maruyama T."/>
            <person name="Minagawa J."/>
            <person name="Obokata J."/>
            <person name="Shigenobu S."/>
        </authorList>
    </citation>
    <scope>NUCLEOTIDE SEQUENCE [LARGE SCALE GENOMIC DNA]</scope>
</reference>
<feature type="domain" description="Integrase zinc-binding" evidence="1">
    <location>
        <begin position="4"/>
        <end position="45"/>
    </location>
</feature>
<comment type="caution">
    <text evidence="2">The sequence shown here is derived from an EMBL/GenBank/DDBJ whole genome shotgun (WGS) entry which is preliminary data.</text>
</comment>
<name>A0AAV4FNK2_9GAST</name>
<gene>
    <name evidence="2" type="ORF">ElyMa_000440500</name>
</gene>
<dbReference type="Pfam" id="PF17921">
    <property type="entry name" value="Integrase_H2C2"/>
    <property type="match status" value="1"/>
</dbReference>
<evidence type="ECO:0000259" key="1">
    <source>
        <dbReference type="Pfam" id="PF17921"/>
    </source>
</evidence>
<accession>A0AAV4FNK2</accession>
<proteinExistence type="predicted"/>
<dbReference type="EMBL" id="BMAT01000870">
    <property type="protein sequence ID" value="GFR74867.1"/>
    <property type="molecule type" value="Genomic_DNA"/>
</dbReference>
<dbReference type="PANTHER" id="PTHR37984">
    <property type="entry name" value="PROTEIN CBG26694"/>
    <property type="match status" value="1"/>
</dbReference>
<dbReference type="Gene3D" id="1.10.340.70">
    <property type="match status" value="1"/>
</dbReference>